<dbReference type="SUPFAM" id="SSF53167">
    <property type="entry name" value="Purine and uridine phosphorylases"/>
    <property type="match status" value="1"/>
</dbReference>
<keyword evidence="2" id="KW-1185">Reference proteome</keyword>
<accession>A0ABY3VR56</accession>
<dbReference type="Proteomes" id="UP001055336">
    <property type="component" value="Chromosome"/>
</dbReference>
<gene>
    <name evidence="1" type="ORF">MKK62_01075</name>
</gene>
<evidence type="ECO:0000313" key="2">
    <source>
        <dbReference type="Proteomes" id="UP001055336"/>
    </source>
</evidence>
<reference evidence="1" key="1">
    <citation type="submission" date="2022-08" db="EMBL/GenBank/DDBJ databases">
        <title>Whole genome sequencing of non-tuberculosis mycobacteria type-strains.</title>
        <authorList>
            <person name="Igarashi Y."/>
            <person name="Osugi A."/>
            <person name="Mitarai S."/>
        </authorList>
    </citation>
    <scope>NUCLEOTIDE SEQUENCE</scope>
    <source>
        <strain evidence="1">DSM 45127</strain>
    </source>
</reference>
<protein>
    <recommendedName>
        <fullName evidence="3">Nucleoside phosphorylase domain-containing protein</fullName>
    </recommendedName>
</protein>
<name>A0ABY3VR56_9MYCO</name>
<dbReference type="EMBL" id="CP092488">
    <property type="protein sequence ID" value="UMB69984.1"/>
    <property type="molecule type" value="Genomic_DNA"/>
</dbReference>
<evidence type="ECO:0000313" key="1">
    <source>
        <dbReference type="EMBL" id="UMB69984.1"/>
    </source>
</evidence>
<organism evidence="1 2">
    <name type="scientific">Mycobacterium paraterrae</name>
    <dbReference type="NCBI Taxonomy" id="577492"/>
    <lineage>
        <taxon>Bacteria</taxon>
        <taxon>Bacillati</taxon>
        <taxon>Actinomycetota</taxon>
        <taxon>Actinomycetes</taxon>
        <taxon>Mycobacteriales</taxon>
        <taxon>Mycobacteriaceae</taxon>
        <taxon>Mycobacterium</taxon>
    </lineage>
</organism>
<dbReference type="RefSeq" id="WP_240261714.1">
    <property type="nucleotide sequence ID" value="NZ_CP092488.2"/>
</dbReference>
<dbReference type="InterPro" id="IPR035994">
    <property type="entry name" value="Nucleoside_phosphorylase_sf"/>
</dbReference>
<dbReference type="Gene3D" id="3.40.50.1580">
    <property type="entry name" value="Nucleoside phosphorylase domain"/>
    <property type="match status" value="1"/>
</dbReference>
<sequence>MSSAQIVDPKLGDISSGRMFPINDYALERIIYRAPHAPLAAIPWPVSLAPRAATYDRLADQPLPRADVVVVTWTVAEGQALADVLTPGMPSTSWKPYAHRWNDFAPQLTSRSPARRAGCLGYVARTRIGHVDVLLIKSELHLATDGISAPVVALWQQIIDEARPSMVISTGTAGGIGADTQLGDVFVVTNAKFNCTKDFKTKPWAQQFFAGAAIHAETYAPMFGRLTGPNAGHLFPVASRPPVLTFGAAAGGVETVDYFGFANTIDSFGIVRNYPDARTEEMDDATLPLALADMSNPPLWCSIRNASDPQVSSGIGDIEAQRRWANQIYKRYGYWTTIGSAIATWTVIANLN</sequence>
<evidence type="ECO:0008006" key="3">
    <source>
        <dbReference type="Google" id="ProtNLM"/>
    </source>
</evidence>
<proteinExistence type="predicted"/>